<name>A0A846VZI7_9NOCA</name>
<feature type="compositionally biased region" description="Basic and acidic residues" evidence="1">
    <location>
        <begin position="256"/>
        <end position="265"/>
    </location>
</feature>
<proteinExistence type="predicted"/>
<gene>
    <name evidence="2" type="ORF">HGA10_02465</name>
</gene>
<evidence type="ECO:0000313" key="3">
    <source>
        <dbReference type="Proteomes" id="UP000572007"/>
    </source>
</evidence>
<sequence length="304" mass="34453">MSTLANLVENRHLDVIGELIRDHDYLACVSDPGFRSDAYPDTAISDSDYDRWRTATEDLVGAISELQARAREVGAHLEPPLGGTLLWSLRYARRNRRLRANYDTHAAELRAEFHRVIAEYKQRTGDLTEFLEEEHRRARQRIEEEQRRREEERERERERIRSRRAAALDAATGAQWAYEITDYSNARTFWIYLSSLDAILGAEGELTVAEVQEALRAEREHHPYTQVLWGAETRRALTDRYSSEAEGWQALTGELIDPHPHDPSRPRRSGKYYGPSSTYGGDGGGGYSGCSGGGYSGGFGGGFR</sequence>
<evidence type="ECO:0000313" key="2">
    <source>
        <dbReference type="EMBL" id="NKX86175.1"/>
    </source>
</evidence>
<reference evidence="2 3" key="1">
    <citation type="submission" date="2020-04" db="EMBL/GenBank/DDBJ databases">
        <title>MicrobeNet Type strains.</title>
        <authorList>
            <person name="Nicholson A.C."/>
        </authorList>
    </citation>
    <scope>NUCLEOTIDE SEQUENCE [LARGE SCALE GENOMIC DNA]</scope>
    <source>
        <strain evidence="2 3">DSM 44960</strain>
    </source>
</reference>
<dbReference type="Proteomes" id="UP000572007">
    <property type="component" value="Unassembled WGS sequence"/>
</dbReference>
<feature type="region of interest" description="Disordered" evidence="1">
    <location>
        <begin position="253"/>
        <end position="278"/>
    </location>
</feature>
<keyword evidence="3" id="KW-1185">Reference proteome</keyword>
<protein>
    <submittedName>
        <fullName evidence="2">Uncharacterized protein</fullName>
    </submittedName>
</protein>
<comment type="caution">
    <text evidence="2">The sequence shown here is derived from an EMBL/GenBank/DDBJ whole genome shotgun (WGS) entry which is preliminary data.</text>
</comment>
<dbReference type="RefSeq" id="WP_157104861.1">
    <property type="nucleotide sequence ID" value="NZ_JAAXOM010000001.1"/>
</dbReference>
<organism evidence="2 3">
    <name type="scientific">Nocardia coubleae</name>
    <dbReference type="NCBI Taxonomy" id="356147"/>
    <lineage>
        <taxon>Bacteria</taxon>
        <taxon>Bacillati</taxon>
        <taxon>Actinomycetota</taxon>
        <taxon>Actinomycetes</taxon>
        <taxon>Mycobacteriales</taxon>
        <taxon>Nocardiaceae</taxon>
        <taxon>Nocardia</taxon>
    </lineage>
</organism>
<evidence type="ECO:0000256" key="1">
    <source>
        <dbReference type="SAM" id="MobiDB-lite"/>
    </source>
</evidence>
<accession>A0A846VZI7</accession>
<dbReference type="AlphaFoldDB" id="A0A846VZI7"/>
<feature type="region of interest" description="Disordered" evidence="1">
    <location>
        <begin position="138"/>
        <end position="159"/>
    </location>
</feature>
<dbReference type="EMBL" id="JAAXOM010000001">
    <property type="protein sequence ID" value="NKX86175.1"/>
    <property type="molecule type" value="Genomic_DNA"/>
</dbReference>